<dbReference type="FunFam" id="3.30.1360.40:FF:000001">
    <property type="entry name" value="Ribosome-recycling factor"/>
    <property type="match status" value="1"/>
</dbReference>
<dbReference type="OrthoDB" id="9804006at2"/>
<dbReference type="GO" id="GO:0043023">
    <property type="term" value="F:ribosomal large subunit binding"/>
    <property type="evidence" value="ECO:0007669"/>
    <property type="project" value="TreeGrafter"/>
</dbReference>
<dbReference type="CDD" id="cd00520">
    <property type="entry name" value="RRF"/>
    <property type="match status" value="1"/>
</dbReference>
<evidence type="ECO:0000256" key="1">
    <source>
        <dbReference type="ARBA" id="ARBA00004496"/>
    </source>
</evidence>
<dbReference type="GO" id="GO:0006415">
    <property type="term" value="P:translational termination"/>
    <property type="evidence" value="ECO:0007669"/>
    <property type="project" value="UniProtKB-UniRule"/>
</dbReference>
<dbReference type="RefSeq" id="WP_067542860.1">
    <property type="nucleotide sequence ID" value="NZ_AP025567.1"/>
</dbReference>
<dbReference type="GeneID" id="83006480"/>
<dbReference type="InterPro" id="IPR036191">
    <property type="entry name" value="RRF_sf"/>
</dbReference>
<accession>A0A415E4I0</accession>
<gene>
    <name evidence="5" type="primary">frr</name>
    <name evidence="7" type="ORF">DW099_09255</name>
</gene>
<dbReference type="Gene3D" id="3.30.1360.40">
    <property type="match status" value="1"/>
</dbReference>
<comment type="subcellular location">
    <subcellularLocation>
        <location evidence="1 5">Cytoplasm</location>
    </subcellularLocation>
</comment>
<dbReference type="GO" id="GO:0005737">
    <property type="term" value="C:cytoplasm"/>
    <property type="evidence" value="ECO:0007669"/>
    <property type="project" value="UniProtKB-SubCell"/>
</dbReference>
<dbReference type="Proteomes" id="UP000284841">
    <property type="component" value="Unassembled WGS sequence"/>
</dbReference>
<evidence type="ECO:0000256" key="2">
    <source>
        <dbReference type="ARBA" id="ARBA00005912"/>
    </source>
</evidence>
<dbReference type="Gene3D" id="1.10.132.20">
    <property type="entry name" value="Ribosome-recycling factor"/>
    <property type="match status" value="1"/>
</dbReference>
<proteinExistence type="inferred from homology"/>
<dbReference type="PANTHER" id="PTHR20982">
    <property type="entry name" value="RIBOSOME RECYCLING FACTOR"/>
    <property type="match status" value="1"/>
</dbReference>
<feature type="domain" description="Ribosome recycling factor" evidence="6">
    <location>
        <begin position="19"/>
        <end position="182"/>
    </location>
</feature>
<dbReference type="STRING" id="1776384.GCA_900086585_04209"/>
<dbReference type="SUPFAM" id="SSF55194">
    <property type="entry name" value="Ribosome recycling factor, RRF"/>
    <property type="match status" value="1"/>
</dbReference>
<keyword evidence="8" id="KW-1185">Reference proteome</keyword>
<comment type="caution">
    <text evidence="7">The sequence shown here is derived from an EMBL/GenBank/DDBJ whole genome shotgun (WGS) entry which is preliminary data.</text>
</comment>
<dbReference type="NCBIfam" id="TIGR00496">
    <property type="entry name" value="frr"/>
    <property type="match status" value="1"/>
</dbReference>
<dbReference type="Pfam" id="PF01765">
    <property type="entry name" value="RRF"/>
    <property type="match status" value="1"/>
</dbReference>
<evidence type="ECO:0000313" key="8">
    <source>
        <dbReference type="Proteomes" id="UP000284841"/>
    </source>
</evidence>
<dbReference type="EMBL" id="QRMS01000002">
    <property type="protein sequence ID" value="RHJ88556.1"/>
    <property type="molecule type" value="Genomic_DNA"/>
</dbReference>
<dbReference type="FunFam" id="1.10.132.20:FF:000001">
    <property type="entry name" value="Ribosome-recycling factor"/>
    <property type="match status" value="1"/>
</dbReference>
<keyword evidence="4 5" id="KW-0648">Protein biosynthesis</keyword>
<dbReference type="HAMAP" id="MF_00040">
    <property type="entry name" value="RRF"/>
    <property type="match status" value="1"/>
</dbReference>
<keyword evidence="3 5" id="KW-0963">Cytoplasm</keyword>
<comment type="function">
    <text evidence="5">Responsible for the release of ribosomes from messenger RNA at the termination of protein biosynthesis. May increase the efficiency of translation by recycling ribosomes from one round of translation to another.</text>
</comment>
<evidence type="ECO:0000256" key="5">
    <source>
        <dbReference type="HAMAP-Rule" id="MF_00040"/>
    </source>
</evidence>
<organism evidence="7 8">
    <name type="scientific">Emergencia timonensis</name>
    <dbReference type="NCBI Taxonomy" id="1776384"/>
    <lineage>
        <taxon>Bacteria</taxon>
        <taxon>Bacillati</taxon>
        <taxon>Bacillota</taxon>
        <taxon>Clostridia</taxon>
        <taxon>Peptostreptococcales</taxon>
        <taxon>Anaerovoracaceae</taxon>
        <taxon>Emergencia</taxon>
    </lineage>
</organism>
<reference evidence="7 8" key="1">
    <citation type="submission" date="2018-08" db="EMBL/GenBank/DDBJ databases">
        <title>A genome reference for cultivated species of the human gut microbiota.</title>
        <authorList>
            <person name="Zou Y."/>
            <person name="Xue W."/>
            <person name="Luo G."/>
        </authorList>
    </citation>
    <scope>NUCLEOTIDE SEQUENCE [LARGE SCALE GENOMIC DNA]</scope>
    <source>
        <strain evidence="7 8">AM07-24</strain>
    </source>
</reference>
<name>A0A415E4I0_9FIRM</name>
<dbReference type="AlphaFoldDB" id="A0A415E4I0"/>
<dbReference type="PANTHER" id="PTHR20982:SF3">
    <property type="entry name" value="MITOCHONDRIAL RIBOSOME RECYCLING FACTOR PSEUDO 1"/>
    <property type="match status" value="1"/>
</dbReference>
<evidence type="ECO:0000256" key="3">
    <source>
        <dbReference type="ARBA" id="ARBA00022490"/>
    </source>
</evidence>
<protein>
    <recommendedName>
        <fullName evidence="5">Ribosome-recycling factor</fullName>
        <shortName evidence="5">RRF</shortName>
    </recommendedName>
    <alternativeName>
        <fullName evidence="5">Ribosome-releasing factor</fullName>
    </alternativeName>
</protein>
<evidence type="ECO:0000256" key="4">
    <source>
        <dbReference type="ARBA" id="ARBA00022917"/>
    </source>
</evidence>
<sequence length="184" mass="20515">MSHSHKSLEERITKSLSVLKEDLNTVRAGRANPALLDKVMVDYYGSPTPLKNLSNISVPDPRTLMIAPFDPKSIGDIEKAINVADIGITPSNDGKCIRLGIPQLTEERRKELTKTTKKMGEEAKVAVRNLRRDANDALKKQEKDGELTEDDLKKELDKVQKTVEKAVKDIDDIVAAKEKEILEV</sequence>
<evidence type="ECO:0000313" key="7">
    <source>
        <dbReference type="EMBL" id="RHJ88556.1"/>
    </source>
</evidence>
<dbReference type="InterPro" id="IPR002661">
    <property type="entry name" value="Ribosome_recyc_fac"/>
</dbReference>
<dbReference type="InterPro" id="IPR023584">
    <property type="entry name" value="Ribosome_recyc_fac_dom"/>
</dbReference>
<comment type="similarity">
    <text evidence="2 5">Belongs to the RRF family.</text>
</comment>
<evidence type="ECO:0000259" key="6">
    <source>
        <dbReference type="Pfam" id="PF01765"/>
    </source>
</evidence>